<evidence type="ECO:0000313" key="3">
    <source>
        <dbReference type="Proteomes" id="UP001321520"/>
    </source>
</evidence>
<feature type="transmembrane region" description="Helical" evidence="1">
    <location>
        <begin position="6"/>
        <end position="26"/>
    </location>
</feature>
<feature type="transmembrane region" description="Helical" evidence="1">
    <location>
        <begin position="33"/>
        <end position="52"/>
    </location>
</feature>
<evidence type="ECO:0000256" key="1">
    <source>
        <dbReference type="SAM" id="Phobius"/>
    </source>
</evidence>
<protein>
    <submittedName>
        <fullName evidence="2">Uncharacterized protein</fullName>
    </submittedName>
</protein>
<keyword evidence="1" id="KW-0812">Transmembrane</keyword>
<gene>
    <name evidence="2" type="ORF">M8T91_08375</name>
</gene>
<evidence type="ECO:0000313" key="2">
    <source>
        <dbReference type="EMBL" id="WKD51423.1"/>
    </source>
</evidence>
<keyword evidence="1" id="KW-0472">Membrane</keyword>
<feature type="transmembrane region" description="Helical" evidence="1">
    <location>
        <begin position="64"/>
        <end position="82"/>
    </location>
</feature>
<dbReference type="Proteomes" id="UP001321520">
    <property type="component" value="Chromosome"/>
</dbReference>
<sequence length="110" mass="12295">MIVVFIGFSDWWTAVLLMIFGFIHLLGIDIQQVSIFILTIALGLLVDDPLVANVAMHDRWPPVISPWLGATILAKAIFFVTFTKQHRNRWYSPIALDYYDCAAGANGGSQ</sequence>
<keyword evidence="3" id="KW-1185">Reference proteome</keyword>
<dbReference type="RefSeq" id="WP_301418688.1">
    <property type="nucleotide sequence ID" value="NZ_CP098023.1"/>
</dbReference>
<keyword evidence="1" id="KW-1133">Transmembrane helix</keyword>
<reference evidence="2 3" key="1">
    <citation type="submission" date="2022-05" db="EMBL/GenBank/DDBJ databases">
        <title>Microbulbifer sp. nov., isolated from sponge.</title>
        <authorList>
            <person name="Gao L."/>
        </authorList>
    </citation>
    <scope>NUCLEOTIDE SEQUENCE [LARGE SCALE GENOMIC DNA]</scope>
    <source>
        <strain evidence="2 3">MI-G</strain>
    </source>
</reference>
<name>A0ABY9EH12_9GAMM</name>
<dbReference type="EMBL" id="CP098023">
    <property type="protein sequence ID" value="WKD51423.1"/>
    <property type="molecule type" value="Genomic_DNA"/>
</dbReference>
<dbReference type="SUPFAM" id="SSF82866">
    <property type="entry name" value="Multidrug efflux transporter AcrB transmembrane domain"/>
    <property type="match status" value="1"/>
</dbReference>
<accession>A0ABY9EH12</accession>
<proteinExistence type="predicted"/>
<organism evidence="2 3">
    <name type="scientific">Microbulbifer spongiae</name>
    <dbReference type="NCBI Taxonomy" id="2944933"/>
    <lineage>
        <taxon>Bacteria</taxon>
        <taxon>Pseudomonadati</taxon>
        <taxon>Pseudomonadota</taxon>
        <taxon>Gammaproteobacteria</taxon>
        <taxon>Cellvibrionales</taxon>
        <taxon>Microbulbiferaceae</taxon>
        <taxon>Microbulbifer</taxon>
    </lineage>
</organism>